<dbReference type="EMBL" id="CP068595">
    <property type="protein sequence ID" value="QQZ60943.1"/>
    <property type="molecule type" value="Genomic_DNA"/>
</dbReference>
<dbReference type="AlphaFoldDB" id="A0A974SC12"/>
<dbReference type="Proteomes" id="UP000595841">
    <property type="component" value="Chromosome"/>
</dbReference>
<accession>A0A974SC12</accession>
<dbReference type="KEGG" id="pson:JI735_31705"/>
<organism evidence="1 2">
    <name type="scientific">Paenibacillus sonchi</name>
    <dbReference type="NCBI Taxonomy" id="373687"/>
    <lineage>
        <taxon>Bacteria</taxon>
        <taxon>Bacillati</taxon>
        <taxon>Bacillota</taxon>
        <taxon>Bacilli</taxon>
        <taxon>Bacillales</taxon>
        <taxon>Paenibacillaceae</taxon>
        <taxon>Paenibacillus</taxon>
        <taxon>Paenibacillus sonchi group</taxon>
    </lineage>
</organism>
<proteinExistence type="predicted"/>
<evidence type="ECO:0000313" key="1">
    <source>
        <dbReference type="EMBL" id="QQZ60943.1"/>
    </source>
</evidence>
<reference evidence="1 2" key="1">
    <citation type="submission" date="2021-01" db="EMBL/GenBank/DDBJ databases">
        <title>Whole genome sequence of Paenibacillus sonchi LMG 24727 for comparative genomics.</title>
        <authorList>
            <person name="Lee G."/>
            <person name="Kim M.-J."/>
            <person name="Lim K."/>
            <person name="Shin J.-H."/>
        </authorList>
    </citation>
    <scope>NUCLEOTIDE SEQUENCE [LARGE SCALE GENOMIC DNA]</scope>
    <source>
        <strain evidence="1 2">LMG 24727</strain>
    </source>
</reference>
<sequence length="129" mass="14593">MRYGITAKNEINTFKGTVTKDLISKGSAAAKLRLTDAEKSGIYQQMLEMNVLGGMELEMADKSCRQIPYDEEYWIIQVNGGQKALHWSEEYCQTTPDAKKLKELRNKIVKLVQSKPEYQALPEAVGGYE</sequence>
<gene>
    <name evidence="1" type="ORF">JI735_31705</name>
</gene>
<protein>
    <submittedName>
        <fullName evidence="1">Uncharacterized protein</fullName>
    </submittedName>
</protein>
<keyword evidence="2" id="KW-1185">Reference proteome</keyword>
<evidence type="ECO:0000313" key="2">
    <source>
        <dbReference type="Proteomes" id="UP000595841"/>
    </source>
</evidence>
<name>A0A974SC12_9BACL</name>